<keyword evidence="3" id="KW-1185">Reference proteome</keyword>
<feature type="region of interest" description="Disordered" evidence="1">
    <location>
        <begin position="61"/>
        <end position="123"/>
    </location>
</feature>
<feature type="region of interest" description="Disordered" evidence="1">
    <location>
        <begin position="225"/>
        <end position="331"/>
    </location>
</feature>
<dbReference type="AlphaFoldDB" id="A0AA39Y063"/>
<reference evidence="2" key="1">
    <citation type="submission" date="2023-06" db="EMBL/GenBank/DDBJ databases">
        <title>Genome-scale phylogeny and comparative genomics of the fungal order Sordariales.</title>
        <authorList>
            <consortium name="Lawrence Berkeley National Laboratory"/>
            <person name="Hensen N."/>
            <person name="Bonometti L."/>
            <person name="Westerberg I."/>
            <person name="Brannstrom I.O."/>
            <person name="Guillou S."/>
            <person name="Cros-Aarteil S."/>
            <person name="Calhoun S."/>
            <person name="Haridas S."/>
            <person name="Kuo A."/>
            <person name="Mondo S."/>
            <person name="Pangilinan J."/>
            <person name="Riley R."/>
            <person name="Labutti K."/>
            <person name="Andreopoulos B."/>
            <person name="Lipzen A."/>
            <person name="Chen C."/>
            <person name="Yanf M."/>
            <person name="Daum C."/>
            <person name="Ng V."/>
            <person name="Clum A."/>
            <person name="Steindorff A."/>
            <person name="Ohm R."/>
            <person name="Martin F."/>
            <person name="Silar P."/>
            <person name="Natvig D."/>
            <person name="Lalanne C."/>
            <person name="Gautier V."/>
            <person name="Ament-Velasquez S.L."/>
            <person name="Kruys A."/>
            <person name="Hutchinson M.I."/>
            <person name="Powell A.J."/>
            <person name="Barry K."/>
            <person name="Miller A.N."/>
            <person name="Grigoriev I.V."/>
            <person name="Debuchy R."/>
            <person name="Gladieux P."/>
            <person name="Thoren M.H."/>
            <person name="Johannesson H."/>
        </authorList>
    </citation>
    <scope>NUCLEOTIDE SEQUENCE</scope>
    <source>
        <strain evidence="2">SMH2532-1</strain>
    </source>
</reference>
<evidence type="ECO:0008006" key="4">
    <source>
        <dbReference type="Google" id="ProtNLM"/>
    </source>
</evidence>
<dbReference type="Proteomes" id="UP001174936">
    <property type="component" value="Unassembled WGS sequence"/>
</dbReference>
<gene>
    <name evidence="2" type="ORF">B0T16DRAFT_184669</name>
</gene>
<organism evidence="2 3">
    <name type="scientific">Cercophora newfieldiana</name>
    <dbReference type="NCBI Taxonomy" id="92897"/>
    <lineage>
        <taxon>Eukaryota</taxon>
        <taxon>Fungi</taxon>
        <taxon>Dikarya</taxon>
        <taxon>Ascomycota</taxon>
        <taxon>Pezizomycotina</taxon>
        <taxon>Sordariomycetes</taxon>
        <taxon>Sordariomycetidae</taxon>
        <taxon>Sordariales</taxon>
        <taxon>Lasiosphaeriaceae</taxon>
        <taxon>Cercophora</taxon>
    </lineage>
</organism>
<feature type="compositionally biased region" description="Basic and acidic residues" evidence="1">
    <location>
        <begin position="255"/>
        <end position="289"/>
    </location>
</feature>
<comment type="caution">
    <text evidence="2">The sequence shown here is derived from an EMBL/GenBank/DDBJ whole genome shotgun (WGS) entry which is preliminary data.</text>
</comment>
<protein>
    <recommendedName>
        <fullName evidence="4">Developmental regulator</fullName>
    </recommendedName>
</protein>
<proteinExistence type="predicted"/>
<feature type="compositionally biased region" description="Polar residues" evidence="1">
    <location>
        <begin position="61"/>
        <end position="71"/>
    </location>
</feature>
<feature type="compositionally biased region" description="Low complexity" evidence="1">
    <location>
        <begin position="236"/>
        <end position="248"/>
    </location>
</feature>
<evidence type="ECO:0000313" key="2">
    <source>
        <dbReference type="EMBL" id="KAK0643543.1"/>
    </source>
</evidence>
<feature type="compositionally biased region" description="Low complexity" evidence="1">
    <location>
        <begin position="77"/>
        <end position="95"/>
    </location>
</feature>
<sequence length="331" mass="37360">MPAYLCHGFRWKRASVRVFIIVQDLDDASPEWIVPAKSATCILEAFYNVFDFLPYHNSSGRRINSPTSSDGGNYAESSSRAQSRAPRSRSQSQSHSRNHRSGSRQPSRQRGSEGGHGGTSTADFYAQDWSPIKVLEEYDPMILDEISRPYAYVADYVVPVTLSVDIAEEMQKYEDQVKKDRDPPIIVKSKKSSSKQQTGWFEKLRDQLQDSAEIRWYVVANGDEVRDWPDNPGARPTPTQQQQAHHAQYMNQQRIFKENERAARGLDPRGRSQAGRDGEQKPMVPEKDLPPIQSNPSKMSADSHDSRPKTPKRGGLRRLFGRGKGEGPSSP</sequence>
<name>A0AA39Y063_9PEZI</name>
<accession>A0AA39Y063</accession>
<feature type="compositionally biased region" description="Basic residues" evidence="1">
    <location>
        <begin position="309"/>
        <end position="321"/>
    </location>
</feature>
<evidence type="ECO:0000313" key="3">
    <source>
        <dbReference type="Proteomes" id="UP001174936"/>
    </source>
</evidence>
<evidence type="ECO:0000256" key="1">
    <source>
        <dbReference type="SAM" id="MobiDB-lite"/>
    </source>
</evidence>
<dbReference type="EMBL" id="JAULSV010000005">
    <property type="protein sequence ID" value="KAK0643543.1"/>
    <property type="molecule type" value="Genomic_DNA"/>
</dbReference>